<organism evidence="1">
    <name type="scientific">Vecturithrix granuli</name>
    <dbReference type="NCBI Taxonomy" id="1499967"/>
    <lineage>
        <taxon>Bacteria</taxon>
        <taxon>Candidatus Moduliflexota</taxon>
        <taxon>Candidatus Vecturitrichia</taxon>
        <taxon>Candidatus Vecturitrichales</taxon>
        <taxon>Candidatus Vecturitrichaceae</taxon>
        <taxon>Candidatus Vecturithrix</taxon>
    </lineage>
</organism>
<sequence>MEAIRILTTVKDNGIALELPISFENKEVEVIVLPLDSSVHVGSVKKEEFLRFLKDGPTLSDEELHRIDAVKKEFRHWTFDEY</sequence>
<dbReference type="AlphaFoldDB" id="A0A0S6W923"/>
<protein>
    <submittedName>
        <fullName evidence="1">Uncharacterized protein</fullName>
    </submittedName>
</protein>
<dbReference type="EMBL" id="DF820463">
    <property type="protein sequence ID" value="GAK54914.1"/>
    <property type="molecule type" value="Genomic_DNA"/>
</dbReference>
<evidence type="ECO:0000313" key="1">
    <source>
        <dbReference type="EMBL" id="GAK54914.1"/>
    </source>
</evidence>
<name>A0A0S6W923_VECG1</name>
<keyword evidence="2" id="KW-1185">Reference proteome</keyword>
<reference evidence="1" key="1">
    <citation type="journal article" date="2015" name="PeerJ">
        <title>First genomic representation of candidate bacterial phylum KSB3 points to enhanced environmental sensing as a trigger of wastewater bulking.</title>
        <authorList>
            <person name="Sekiguchi Y."/>
            <person name="Ohashi A."/>
            <person name="Parks D.H."/>
            <person name="Yamauchi T."/>
            <person name="Tyson G.W."/>
            <person name="Hugenholtz P."/>
        </authorList>
    </citation>
    <scope>NUCLEOTIDE SEQUENCE [LARGE SCALE GENOMIC DNA]</scope>
</reference>
<evidence type="ECO:0000313" key="2">
    <source>
        <dbReference type="Proteomes" id="UP000030661"/>
    </source>
</evidence>
<dbReference type="Proteomes" id="UP000030661">
    <property type="component" value="Unassembled WGS sequence"/>
</dbReference>
<accession>A0A0S6W923</accession>
<proteinExistence type="predicted"/>
<gene>
    <name evidence="1" type="ORF">U27_01745</name>
</gene>
<dbReference type="HOGENOM" id="CLU_2551404_0_0_0"/>
<dbReference type="STRING" id="1499967.U27_01745"/>